<accession>A0A242T3J6</accession>
<dbReference type="EMBL" id="RFDI01000581">
    <property type="protein sequence ID" value="RSR56591.1"/>
    <property type="molecule type" value="Genomic_DNA"/>
</dbReference>
<gene>
    <name evidence="2" type="ORF">EA686_11770</name>
</gene>
<feature type="transmembrane region" description="Helical" evidence="1">
    <location>
        <begin position="20"/>
        <end position="42"/>
    </location>
</feature>
<dbReference type="InterPro" id="IPR019670">
    <property type="entry name" value="DUF2523"/>
</dbReference>
<keyword evidence="1" id="KW-0472">Membrane</keyword>
<name>A0A242T3J6_ACIBA</name>
<comment type="caution">
    <text evidence="2">The sequence shown here is derived from an EMBL/GenBank/DDBJ whole genome shotgun (WGS) entry which is preliminary data.</text>
</comment>
<organism evidence="2 3">
    <name type="scientific">Acinetobacter baumannii</name>
    <dbReference type="NCBI Taxonomy" id="470"/>
    <lineage>
        <taxon>Bacteria</taxon>
        <taxon>Pseudomonadati</taxon>
        <taxon>Pseudomonadota</taxon>
        <taxon>Gammaproteobacteria</taxon>
        <taxon>Moraxellales</taxon>
        <taxon>Moraxellaceae</taxon>
        <taxon>Acinetobacter</taxon>
        <taxon>Acinetobacter calcoaceticus/baumannii complex</taxon>
    </lineage>
</organism>
<protein>
    <submittedName>
        <fullName evidence="2">DUF2523 domain-containing protein</fullName>
    </submittedName>
</protein>
<dbReference type="RefSeq" id="WP_000527310.1">
    <property type="nucleotide sequence ID" value="NZ_CAJHFV010000024.1"/>
</dbReference>
<keyword evidence="1" id="KW-1133">Transmembrane helix</keyword>
<proteinExistence type="predicted"/>
<evidence type="ECO:0000313" key="2">
    <source>
        <dbReference type="EMBL" id="RSR56591.1"/>
    </source>
</evidence>
<keyword evidence="1" id="KW-0812">Transmembrane</keyword>
<dbReference type="Proteomes" id="UP000280073">
    <property type="component" value="Unassembled WGS sequence"/>
</dbReference>
<sequence length="91" mass="9477">MGNLFKFIGEILASGFLRRLLAGAGISLVSSTIVLTVVNYLLDRFMSGFFAVGNLAGLVGVAGLDQCVSIIFSAFIARAIIASSSLGFSKN</sequence>
<dbReference type="AlphaFoldDB" id="A0A242T3J6"/>
<feature type="transmembrane region" description="Helical" evidence="1">
    <location>
        <begin position="48"/>
        <end position="81"/>
    </location>
</feature>
<reference evidence="2 3" key="1">
    <citation type="submission" date="2018-10" db="EMBL/GenBank/DDBJ databases">
        <title>GWAS and RNA-Seq identify cryptic mechanisms of antimicrobial resistance in Acinetobacter baumannii.</title>
        <authorList>
            <person name="Sahl J.W."/>
        </authorList>
    </citation>
    <scope>NUCLEOTIDE SEQUENCE [LARGE SCALE GENOMIC DNA]</scope>
    <source>
        <strain evidence="2 3">TG28175</strain>
    </source>
</reference>
<evidence type="ECO:0000256" key="1">
    <source>
        <dbReference type="SAM" id="Phobius"/>
    </source>
</evidence>
<dbReference type="Pfam" id="PF10734">
    <property type="entry name" value="DUF2523"/>
    <property type="match status" value="1"/>
</dbReference>
<evidence type="ECO:0000313" key="3">
    <source>
        <dbReference type="Proteomes" id="UP000280073"/>
    </source>
</evidence>